<accession>A0A4R2L6Y0</accession>
<evidence type="ECO:0000313" key="1">
    <source>
        <dbReference type="EMBL" id="TCO79859.1"/>
    </source>
</evidence>
<dbReference type="Proteomes" id="UP000294919">
    <property type="component" value="Unassembled WGS sequence"/>
</dbReference>
<sequence length="88" mass="10005">MHKDDQMTPNERLTAFMTGKPMDRILSMPVTCSMSGLALGMTHKEKRSTALNEARAQIACYERFGNVDQFMASARKYGKWPLDSKNFL</sequence>
<dbReference type="EMBL" id="SLWV01000001">
    <property type="protein sequence ID" value="TCO79859.1"/>
    <property type="molecule type" value="Genomic_DNA"/>
</dbReference>
<gene>
    <name evidence="1" type="ORF">EV214_10191</name>
</gene>
<protein>
    <submittedName>
        <fullName evidence="1">Uncharacterized protein</fullName>
    </submittedName>
</protein>
<organism evidence="1 2">
    <name type="scientific">Marinisporobacter balticus</name>
    <dbReference type="NCBI Taxonomy" id="2018667"/>
    <lineage>
        <taxon>Bacteria</taxon>
        <taxon>Bacillati</taxon>
        <taxon>Bacillota</taxon>
        <taxon>Clostridia</taxon>
        <taxon>Peptostreptococcales</taxon>
        <taxon>Thermotaleaceae</taxon>
        <taxon>Marinisporobacter</taxon>
    </lineage>
</organism>
<comment type="caution">
    <text evidence="1">The sequence shown here is derived from an EMBL/GenBank/DDBJ whole genome shotgun (WGS) entry which is preliminary data.</text>
</comment>
<evidence type="ECO:0000313" key="2">
    <source>
        <dbReference type="Proteomes" id="UP000294919"/>
    </source>
</evidence>
<dbReference type="AlphaFoldDB" id="A0A4R2L6Y0"/>
<keyword evidence="2" id="KW-1185">Reference proteome</keyword>
<reference evidence="1 2" key="1">
    <citation type="submission" date="2019-03" db="EMBL/GenBank/DDBJ databases">
        <title>Genomic Encyclopedia of Type Strains, Phase IV (KMG-IV): sequencing the most valuable type-strain genomes for metagenomic binning, comparative biology and taxonomic classification.</title>
        <authorList>
            <person name="Goeker M."/>
        </authorList>
    </citation>
    <scope>NUCLEOTIDE SEQUENCE [LARGE SCALE GENOMIC DNA]</scope>
    <source>
        <strain evidence="1 2">DSM 102940</strain>
    </source>
</reference>
<proteinExistence type="predicted"/>
<dbReference type="RefSeq" id="WP_330571208.1">
    <property type="nucleotide sequence ID" value="NZ_SLWV01000001.1"/>
</dbReference>
<name>A0A4R2L6Y0_9FIRM</name>